<organism evidence="2 3">
    <name type="scientific">Streptomyces macrosporus</name>
    <dbReference type="NCBI Taxonomy" id="44032"/>
    <lineage>
        <taxon>Bacteria</taxon>
        <taxon>Bacillati</taxon>
        <taxon>Actinomycetota</taxon>
        <taxon>Actinomycetes</taxon>
        <taxon>Kitasatosporales</taxon>
        <taxon>Streptomycetaceae</taxon>
        <taxon>Streptomyces</taxon>
    </lineage>
</organism>
<sequence length="121" mass="13194">MAEEVSAQGIARARRFTRHGMSRFGCDVRTRRGIPAWAPRRMCSSRLFAAEAGGVPPTRRGGQAALRRLSPSAFREADRVRRDPHGSPGNGCQTRAERLAVPVSRRTGPTARKVPVVTTTS</sequence>
<accession>A0ABN3JCT9</accession>
<evidence type="ECO:0000313" key="2">
    <source>
        <dbReference type="EMBL" id="GAA2426007.1"/>
    </source>
</evidence>
<proteinExistence type="predicted"/>
<feature type="compositionally biased region" description="Basic and acidic residues" evidence="1">
    <location>
        <begin position="75"/>
        <end position="85"/>
    </location>
</feature>
<gene>
    <name evidence="2" type="ORF">GCM10010405_05630</name>
</gene>
<feature type="region of interest" description="Disordered" evidence="1">
    <location>
        <begin position="52"/>
        <end position="121"/>
    </location>
</feature>
<evidence type="ECO:0000313" key="3">
    <source>
        <dbReference type="Proteomes" id="UP001501638"/>
    </source>
</evidence>
<keyword evidence="3" id="KW-1185">Reference proteome</keyword>
<name>A0ABN3JCT9_9ACTN</name>
<dbReference type="EMBL" id="BAAASZ010000005">
    <property type="protein sequence ID" value="GAA2426007.1"/>
    <property type="molecule type" value="Genomic_DNA"/>
</dbReference>
<reference evidence="2 3" key="1">
    <citation type="journal article" date="2019" name="Int. J. Syst. Evol. Microbiol.">
        <title>The Global Catalogue of Microorganisms (GCM) 10K type strain sequencing project: providing services to taxonomists for standard genome sequencing and annotation.</title>
        <authorList>
            <consortium name="The Broad Institute Genomics Platform"/>
            <consortium name="The Broad Institute Genome Sequencing Center for Infectious Disease"/>
            <person name="Wu L."/>
            <person name="Ma J."/>
        </authorList>
    </citation>
    <scope>NUCLEOTIDE SEQUENCE [LARGE SCALE GENOMIC DNA]</scope>
    <source>
        <strain evidence="2 3">JCM 6305</strain>
    </source>
</reference>
<dbReference type="Proteomes" id="UP001501638">
    <property type="component" value="Unassembled WGS sequence"/>
</dbReference>
<comment type="caution">
    <text evidence="2">The sequence shown here is derived from an EMBL/GenBank/DDBJ whole genome shotgun (WGS) entry which is preliminary data.</text>
</comment>
<protein>
    <submittedName>
        <fullName evidence="2">Uncharacterized protein</fullName>
    </submittedName>
</protein>
<evidence type="ECO:0000256" key="1">
    <source>
        <dbReference type="SAM" id="MobiDB-lite"/>
    </source>
</evidence>